<accession>A0A1H8K3I0</accession>
<protein>
    <submittedName>
        <fullName evidence="1">Uncharacterized protein</fullName>
    </submittedName>
</protein>
<dbReference type="RefSeq" id="WP_050521281.1">
    <property type="nucleotide sequence ID" value="NZ_FOCO01000029.1"/>
</dbReference>
<name>A0A1H8K3I0_9RHOB</name>
<dbReference type="OrthoDB" id="5288220at2"/>
<gene>
    <name evidence="1" type="ORF">SAMN05216227_102910</name>
</gene>
<reference evidence="1 2" key="1">
    <citation type="submission" date="2016-10" db="EMBL/GenBank/DDBJ databases">
        <authorList>
            <person name="de Groot N.N."/>
        </authorList>
    </citation>
    <scope>NUCLEOTIDE SEQUENCE [LARGE SCALE GENOMIC DNA]</scope>
    <source>
        <strain evidence="1 2">CGMCC 1.10836</strain>
    </source>
</reference>
<evidence type="ECO:0000313" key="1">
    <source>
        <dbReference type="EMBL" id="SEN87550.1"/>
    </source>
</evidence>
<keyword evidence="2" id="KW-1185">Reference proteome</keyword>
<dbReference type="EMBL" id="FOCO01000029">
    <property type="protein sequence ID" value="SEN87550.1"/>
    <property type="molecule type" value="Genomic_DNA"/>
</dbReference>
<dbReference type="AlphaFoldDB" id="A0A1H8K3I0"/>
<proteinExistence type="predicted"/>
<dbReference type="Proteomes" id="UP000183002">
    <property type="component" value="Unassembled WGS sequence"/>
</dbReference>
<evidence type="ECO:0000313" key="2">
    <source>
        <dbReference type="Proteomes" id="UP000183002"/>
    </source>
</evidence>
<dbReference type="STRING" id="1077947.SAMN05216227_102910"/>
<organism evidence="1 2">
    <name type="scientific">Pseudorhodobacter antarcticus</name>
    <dbReference type="NCBI Taxonomy" id="1077947"/>
    <lineage>
        <taxon>Bacteria</taxon>
        <taxon>Pseudomonadati</taxon>
        <taxon>Pseudomonadota</taxon>
        <taxon>Alphaproteobacteria</taxon>
        <taxon>Rhodobacterales</taxon>
        <taxon>Paracoccaceae</taxon>
        <taxon>Pseudorhodobacter</taxon>
    </lineage>
</organism>
<sequence>MINPSEDITELNARAYSYAEKADICFDELSNMDFFQRLIHGCAYRWGLVIEMMIEAFTICVLAGATNVSISHFVEAFLRIYGLAPGYSPFLMPDYRESFDPDRLMDLLDRDR</sequence>